<keyword evidence="16" id="KW-1185">Reference proteome</keyword>
<feature type="domain" description="PAS" evidence="14">
    <location>
        <begin position="258"/>
        <end position="299"/>
    </location>
</feature>
<evidence type="ECO:0000313" key="16">
    <source>
        <dbReference type="Proteomes" id="UP000811899"/>
    </source>
</evidence>
<keyword evidence="8" id="KW-0902">Two-component regulatory system</keyword>
<evidence type="ECO:0000256" key="11">
    <source>
        <dbReference type="SAM" id="Phobius"/>
    </source>
</evidence>
<dbReference type="NCBIfam" id="TIGR00229">
    <property type="entry name" value="sensory_box"/>
    <property type="match status" value="1"/>
</dbReference>
<feature type="domain" description="Response regulatory" evidence="13">
    <location>
        <begin position="647"/>
        <end position="761"/>
    </location>
</feature>
<dbReference type="Gene3D" id="3.30.450.20">
    <property type="entry name" value="PAS domain"/>
    <property type="match status" value="1"/>
</dbReference>
<evidence type="ECO:0000256" key="3">
    <source>
        <dbReference type="ARBA" id="ARBA00022553"/>
    </source>
</evidence>
<dbReference type="SUPFAM" id="SSF47384">
    <property type="entry name" value="Homodimeric domain of signal transducing histidine kinase"/>
    <property type="match status" value="1"/>
</dbReference>
<keyword evidence="11" id="KW-1133">Transmembrane helix</keyword>
<proteinExistence type="predicted"/>
<sequence>MSFDRQSLGYRLTVPSFIIIAVVFTALTFIIYKISHTIQEDYSRFSLSAVNSEVRKTLSATASELTAANISGNPVVTEAMQKSVKEALSLIWSRLGHDGVIATADGSLFFSTLPKDRAQAIIATGKTGYYIANGSANSYQCYAERFPLWGWRVVSVGRDTKSLMDRSSAALLLPLVSLGILLMISGIFLVLRKTLRRPVEIMVSTVKSGEKVAVTGLTEFDIIGSAVNDALERLHEREAALENELRERVRAEKELRERDAHIQRLLSCTEEGIYGIDPDGNCTFCNLSCLKLLGYEHESQLLGVNMHNLIHHSYPDGTAYSNHECRVYLAFRGETNVHVDSEVFWRADGSSFPVEYWSHTVYEDNRVSGAVVTFIDISQRKLLEDQLIQAQKMESIGRLAGGIAHDFNNLLTPIKGYAEFLLQDLAEDNAAATKVERVLKAANRAQTLVQQLLSFSRKQILEMKVIDLNQTIKSFHDIMRRTIRENITIRLFLSDQGYGIRADKNQIEQVLMNLVVNAQDAIGERGEITIETAYVLLDDEYASNHTEVTPGRFLMLAVSDNGCGMDKETRQRIFEPFFTTKGIGKGTGLGLATVYGIVRQHGGNIWVYSEPGKGTTFKVYFPIVDDQLAYEQPALPEEVPLPVDRLNILVVEDNEMVRTMVDELLTRRGYEVLSTEFPQEALQMVNGKPLDLLIADVVMPVMTGPELHAKLLNNYPGLKVLYMSGYTSNVIVHQGVLDEGIHYIQKPFAVTEFAKKVEALLKT</sequence>
<dbReference type="Gene3D" id="1.10.287.130">
    <property type="match status" value="1"/>
</dbReference>
<feature type="modified residue" description="4-aspartylphosphate" evidence="9">
    <location>
        <position position="696"/>
    </location>
</feature>
<keyword evidence="11" id="KW-0472">Membrane</keyword>
<dbReference type="GO" id="GO:0005524">
    <property type="term" value="F:ATP binding"/>
    <property type="evidence" value="ECO:0007669"/>
    <property type="project" value="UniProtKB-KW"/>
</dbReference>
<gene>
    <name evidence="15" type="ORF">KI809_10020</name>
</gene>
<keyword evidence="4" id="KW-0808">Transferase</keyword>
<feature type="transmembrane region" description="Helical" evidence="11">
    <location>
        <begin position="12"/>
        <end position="32"/>
    </location>
</feature>
<comment type="catalytic activity">
    <reaction evidence="1">
        <text>ATP + protein L-histidine = ADP + protein N-phospho-L-histidine.</text>
        <dbReference type="EC" id="2.7.13.3"/>
    </reaction>
</comment>
<dbReference type="Pfam" id="PF00072">
    <property type="entry name" value="Response_reg"/>
    <property type="match status" value="1"/>
</dbReference>
<dbReference type="CDD" id="cd00130">
    <property type="entry name" value="PAS"/>
    <property type="match status" value="1"/>
</dbReference>
<dbReference type="InterPro" id="IPR036890">
    <property type="entry name" value="HATPase_C_sf"/>
</dbReference>
<evidence type="ECO:0000256" key="8">
    <source>
        <dbReference type="ARBA" id="ARBA00023012"/>
    </source>
</evidence>
<dbReference type="PANTHER" id="PTHR43065">
    <property type="entry name" value="SENSOR HISTIDINE KINASE"/>
    <property type="match status" value="1"/>
</dbReference>
<dbReference type="GO" id="GO:0000155">
    <property type="term" value="F:phosphorelay sensor kinase activity"/>
    <property type="evidence" value="ECO:0007669"/>
    <property type="project" value="InterPro"/>
</dbReference>
<evidence type="ECO:0000256" key="7">
    <source>
        <dbReference type="ARBA" id="ARBA00022840"/>
    </source>
</evidence>
<protein>
    <recommendedName>
        <fullName evidence="2">histidine kinase</fullName>
        <ecNumber evidence="2">2.7.13.3</ecNumber>
    </recommendedName>
</protein>
<evidence type="ECO:0000256" key="2">
    <source>
        <dbReference type="ARBA" id="ARBA00012438"/>
    </source>
</evidence>
<dbReference type="PANTHER" id="PTHR43065:SF42">
    <property type="entry name" value="TWO-COMPONENT SENSOR PPRA"/>
    <property type="match status" value="1"/>
</dbReference>
<organism evidence="15 16">
    <name type="scientific">Geoanaerobacter pelophilus</name>
    <dbReference type="NCBI Taxonomy" id="60036"/>
    <lineage>
        <taxon>Bacteria</taxon>
        <taxon>Pseudomonadati</taxon>
        <taxon>Thermodesulfobacteriota</taxon>
        <taxon>Desulfuromonadia</taxon>
        <taxon>Geobacterales</taxon>
        <taxon>Geobacteraceae</taxon>
        <taxon>Geoanaerobacter</taxon>
    </lineage>
</organism>
<dbReference type="CDD" id="cd00082">
    <property type="entry name" value="HisKA"/>
    <property type="match status" value="1"/>
</dbReference>
<dbReference type="Pfam" id="PF02518">
    <property type="entry name" value="HATPase_c"/>
    <property type="match status" value="1"/>
</dbReference>
<accession>A0AAW4L1P4</accession>
<dbReference type="PROSITE" id="PS50109">
    <property type="entry name" value="HIS_KIN"/>
    <property type="match status" value="1"/>
</dbReference>
<evidence type="ECO:0000256" key="10">
    <source>
        <dbReference type="SAM" id="Coils"/>
    </source>
</evidence>
<dbReference type="GO" id="GO:0006355">
    <property type="term" value="P:regulation of DNA-templated transcription"/>
    <property type="evidence" value="ECO:0007669"/>
    <property type="project" value="InterPro"/>
</dbReference>
<name>A0AAW4L1P4_9BACT</name>
<feature type="transmembrane region" description="Helical" evidence="11">
    <location>
        <begin position="171"/>
        <end position="191"/>
    </location>
</feature>
<dbReference type="InterPro" id="IPR000014">
    <property type="entry name" value="PAS"/>
</dbReference>
<dbReference type="SMART" id="SM00448">
    <property type="entry name" value="REC"/>
    <property type="match status" value="1"/>
</dbReference>
<dbReference type="AlphaFoldDB" id="A0AAW4L1P4"/>
<feature type="domain" description="Histidine kinase" evidence="12">
    <location>
        <begin position="402"/>
        <end position="625"/>
    </location>
</feature>
<evidence type="ECO:0000259" key="13">
    <source>
        <dbReference type="PROSITE" id="PS50110"/>
    </source>
</evidence>
<comment type="caution">
    <text evidence="15">The sequence shown here is derived from an EMBL/GenBank/DDBJ whole genome shotgun (WGS) entry which is preliminary data.</text>
</comment>
<dbReference type="InterPro" id="IPR001789">
    <property type="entry name" value="Sig_transdc_resp-reg_receiver"/>
</dbReference>
<dbReference type="SUPFAM" id="SSF55874">
    <property type="entry name" value="ATPase domain of HSP90 chaperone/DNA topoisomerase II/histidine kinase"/>
    <property type="match status" value="1"/>
</dbReference>
<dbReference type="PROSITE" id="PS50110">
    <property type="entry name" value="RESPONSE_REGULATORY"/>
    <property type="match status" value="1"/>
</dbReference>
<dbReference type="SMART" id="SM00091">
    <property type="entry name" value="PAS"/>
    <property type="match status" value="1"/>
</dbReference>
<evidence type="ECO:0000256" key="1">
    <source>
        <dbReference type="ARBA" id="ARBA00000085"/>
    </source>
</evidence>
<keyword evidence="11" id="KW-0812">Transmembrane</keyword>
<dbReference type="InterPro" id="IPR003594">
    <property type="entry name" value="HATPase_dom"/>
</dbReference>
<dbReference type="InterPro" id="IPR013767">
    <property type="entry name" value="PAS_fold"/>
</dbReference>
<dbReference type="InterPro" id="IPR036097">
    <property type="entry name" value="HisK_dim/P_sf"/>
</dbReference>
<dbReference type="InterPro" id="IPR005467">
    <property type="entry name" value="His_kinase_dom"/>
</dbReference>
<dbReference type="Pfam" id="PF00512">
    <property type="entry name" value="HisKA"/>
    <property type="match status" value="1"/>
</dbReference>
<evidence type="ECO:0000256" key="9">
    <source>
        <dbReference type="PROSITE-ProRule" id="PRU00169"/>
    </source>
</evidence>
<dbReference type="InterPro" id="IPR035965">
    <property type="entry name" value="PAS-like_dom_sf"/>
</dbReference>
<dbReference type="SUPFAM" id="SSF52172">
    <property type="entry name" value="CheY-like"/>
    <property type="match status" value="1"/>
</dbReference>
<keyword evidence="5" id="KW-0547">Nucleotide-binding</keyword>
<dbReference type="InterPro" id="IPR004358">
    <property type="entry name" value="Sig_transdc_His_kin-like_C"/>
</dbReference>
<dbReference type="SMART" id="SM00388">
    <property type="entry name" value="HisKA"/>
    <property type="match status" value="1"/>
</dbReference>
<keyword evidence="6" id="KW-0418">Kinase</keyword>
<evidence type="ECO:0000256" key="5">
    <source>
        <dbReference type="ARBA" id="ARBA00022741"/>
    </source>
</evidence>
<dbReference type="EMBL" id="JAHCVJ010000003">
    <property type="protein sequence ID" value="MBT0664634.1"/>
    <property type="molecule type" value="Genomic_DNA"/>
</dbReference>
<evidence type="ECO:0000259" key="12">
    <source>
        <dbReference type="PROSITE" id="PS50109"/>
    </source>
</evidence>
<dbReference type="Gene3D" id="3.40.50.2300">
    <property type="match status" value="1"/>
</dbReference>
<dbReference type="RefSeq" id="WP_214171390.1">
    <property type="nucleotide sequence ID" value="NZ_JAHCVJ010000003.1"/>
</dbReference>
<keyword evidence="7" id="KW-0067">ATP-binding</keyword>
<evidence type="ECO:0000256" key="4">
    <source>
        <dbReference type="ARBA" id="ARBA00022679"/>
    </source>
</evidence>
<evidence type="ECO:0000259" key="14">
    <source>
        <dbReference type="PROSITE" id="PS50112"/>
    </source>
</evidence>
<dbReference type="InterPro" id="IPR011006">
    <property type="entry name" value="CheY-like_superfamily"/>
</dbReference>
<dbReference type="Gene3D" id="3.30.565.10">
    <property type="entry name" value="Histidine kinase-like ATPase, C-terminal domain"/>
    <property type="match status" value="1"/>
</dbReference>
<dbReference type="SUPFAM" id="SSF55785">
    <property type="entry name" value="PYP-like sensor domain (PAS domain)"/>
    <property type="match status" value="1"/>
</dbReference>
<dbReference type="CDD" id="cd00156">
    <property type="entry name" value="REC"/>
    <property type="match status" value="1"/>
</dbReference>
<dbReference type="EC" id="2.7.13.3" evidence="2"/>
<reference evidence="15 16" key="1">
    <citation type="submission" date="2021-05" db="EMBL/GenBank/DDBJ databases">
        <title>The draft genome of Geobacter pelophilus DSM 12255.</title>
        <authorList>
            <person name="Xu Z."/>
            <person name="Masuda Y."/>
            <person name="Itoh H."/>
            <person name="Senoo K."/>
        </authorList>
    </citation>
    <scope>NUCLEOTIDE SEQUENCE [LARGE SCALE GENOMIC DNA]</scope>
    <source>
        <strain evidence="15 16">DSM 12255</strain>
    </source>
</reference>
<dbReference type="PRINTS" id="PR00344">
    <property type="entry name" value="BCTRLSENSOR"/>
</dbReference>
<keyword evidence="3 9" id="KW-0597">Phosphoprotein</keyword>
<keyword evidence="10" id="KW-0175">Coiled coil</keyword>
<dbReference type="PROSITE" id="PS50112">
    <property type="entry name" value="PAS"/>
    <property type="match status" value="1"/>
</dbReference>
<dbReference type="InterPro" id="IPR003661">
    <property type="entry name" value="HisK_dim/P_dom"/>
</dbReference>
<evidence type="ECO:0000256" key="6">
    <source>
        <dbReference type="ARBA" id="ARBA00022777"/>
    </source>
</evidence>
<evidence type="ECO:0000313" key="15">
    <source>
        <dbReference type="EMBL" id="MBT0664634.1"/>
    </source>
</evidence>
<dbReference type="Proteomes" id="UP000811899">
    <property type="component" value="Unassembled WGS sequence"/>
</dbReference>
<feature type="coiled-coil region" evidence="10">
    <location>
        <begin position="227"/>
        <end position="258"/>
    </location>
</feature>
<dbReference type="SMART" id="SM00387">
    <property type="entry name" value="HATPase_c"/>
    <property type="match status" value="1"/>
</dbReference>
<dbReference type="Pfam" id="PF00989">
    <property type="entry name" value="PAS"/>
    <property type="match status" value="1"/>
</dbReference>